<organism evidence="6 7">
    <name type="scientific">Rhodanobacter aciditrophus</name>
    <dbReference type="NCBI Taxonomy" id="1623218"/>
    <lineage>
        <taxon>Bacteria</taxon>
        <taxon>Pseudomonadati</taxon>
        <taxon>Pseudomonadota</taxon>
        <taxon>Gammaproteobacteria</taxon>
        <taxon>Lysobacterales</taxon>
        <taxon>Rhodanobacteraceae</taxon>
        <taxon>Rhodanobacter</taxon>
    </lineage>
</organism>
<accession>A0ABW4B690</accession>
<reference evidence="7" key="1">
    <citation type="journal article" date="2019" name="Int. J. Syst. Evol. Microbiol.">
        <title>The Global Catalogue of Microorganisms (GCM) 10K type strain sequencing project: providing services to taxonomists for standard genome sequencing and annotation.</title>
        <authorList>
            <consortium name="The Broad Institute Genomics Platform"/>
            <consortium name="The Broad Institute Genome Sequencing Center for Infectious Disease"/>
            <person name="Wu L."/>
            <person name="Ma J."/>
        </authorList>
    </citation>
    <scope>NUCLEOTIDE SEQUENCE [LARGE SCALE GENOMIC DNA]</scope>
    <source>
        <strain evidence="7">JCM 30774</strain>
    </source>
</reference>
<dbReference type="InterPro" id="IPR006140">
    <property type="entry name" value="D-isomer_DH_NAD-bd"/>
</dbReference>
<evidence type="ECO:0000259" key="5">
    <source>
        <dbReference type="Pfam" id="PF02826"/>
    </source>
</evidence>
<dbReference type="SUPFAM" id="SSF51735">
    <property type="entry name" value="NAD(P)-binding Rossmann-fold domains"/>
    <property type="match status" value="1"/>
</dbReference>
<gene>
    <name evidence="6" type="ORF">ACFQ45_17075</name>
</gene>
<dbReference type="EMBL" id="JBHTMN010000018">
    <property type="protein sequence ID" value="MFD1385069.1"/>
    <property type="molecule type" value="Genomic_DNA"/>
</dbReference>
<name>A0ABW4B690_9GAMM</name>
<evidence type="ECO:0000256" key="3">
    <source>
        <dbReference type="RuleBase" id="RU003719"/>
    </source>
</evidence>
<dbReference type="InterPro" id="IPR006139">
    <property type="entry name" value="D-isomer_2_OHA_DH_cat_dom"/>
</dbReference>
<evidence type="ECO:0000256" key="1">
    <source>
        <dbReference type="ARBA" id="ARBA00023002"/>
    </source>
</evidence>
<dbReference type="PANTHER" id="PTHR10996:SF178">
    <property type="entry name" value="2-HYDROXYACID DEHYDROGENASE YGL185C-RELATED"/>
    <property type="match status" value="1"/>
</dbReference>
<keyword evidence="1 3" id="KW-0560">Oxidoreductase</keyword>
<dbReference type="SUPFAM" id="SSF52283">
    <property type="entry name" value="Formate/glycerate dehydrogenase catalytic domain-like"/>
    <property type="match status" value="1"/>
</dbReference>
<feature type="domain" description="D-isomer specific 2-hydroxyacid dehydrogenase NAD-binding" evidence="5">
    <location>
        <begin position="110"/>
        <end position="281"/>
    </location>
</feature>
<dbReference type="InterPro" id="IPR036291">
    <property type="entry name" value="NAD(P)-bd_dom_sf"/>
</dbReference>
<dbReference type="Proteomes" id="UP001597059">
    <property type="component" value="Unassembled WGS sequence"/>
</dbReference>
<proteinExistence type="inferred from homology"/>
<evidence type="ECO:0000256" key="2">
    <source>
        <dbReference type="ARBA" id="ARBA00023027"/>
    </source>
</evidence>
<evidence type="ECO:0000313" key="7">
    <source>
        <dbReference type="Proteomes" id="UP001597059"/>
    </source>
</evidence>
<evidence type="ECO:0000313" key="6">
    <source>
        <dbReference type="EMBL" id="MFD1385069.1"/>
    </source>
</evidence>
<dbReference type="PANTHER" id="PTHR10996">
    <property type="entry name" value="2-HYDROXYACID DEHYDROGENASE-RELATED"/>
    <property type="match status" value="1"/>
</dbReference>
<dbReference type="RefSeq" id="WP_377369877.1">
    <property type="nucleotide sequence ID" value="NZ_JBHTMN010000018.1"/>
</dbReference>
<keyword evidence="2" id="KW-0520">NAD</keyword>
<sequence>MLKPNVLVMYPTRPNAMAQLAQTYQLHRYDLAEDKDAFLQAHGPDCVAIVTNGHTELTRDQLEYLPKLEIVCCSSAGFEYIDVAALTERSIPFTNSSAALSDDVADLALLLALACRRQLVKAHQYVTSGEWGKQGMYPLLSSMGGKKVGIVGMGQIGKAIATRFSCLNAHIGYTARSEKPLDYHYFSDVTALADWSDVLIVIVPGGAATDRMINQQVLQALGPKGTLINVARGSVVDEAALIDALSNGTLGAAGLDVYQNEPNPDPALTQLPNVTLFPHHASGTTETRDAMAQTVVDNLAAHFAGSPLLNQVS</sequence>
<comment type="caution">
    <text evidence="6">The sequence shown here is derived from an EMBL/GenBank/DDBJ whole genome shotgun (WGS) entry which is preliminary data.</text>
</comment>
<feature type="domain" description="D-isomer specific 2-hydroxyacid dehydrogenase catalytic" evidence="4">
    <location>
        <begin position="6"/>
        <end position="312"/>
    </location>
</feature>
<dbReference type="CDD" id="cd12156">
    <property type="entry name" value="HPPR"/>
    <property type="match status" value="1"/>
</dbReference>
<evidence type="ECO:0000259" key="4">
    <source>
        <dbReference type="Pfam" id="PF00389"/>
    </source>
</evidence>
<dbReference type="Pfam" id="PF00389">
    <property type="entry name" value="2-Hacid_dh"/>
    <property type="match status" value="1"/>
</dbReference>
<protein>
    <submittedName>
        <fullName evidence="6">2-hydroxyacid dehydrogenase</fullName>
    </submittedName>
</protein>
<dbReference type="Pfam" id="PF02826">
    <property type="entry name" value="2-Hacid_dh_C"/>
    <property type="match status" value="1"/>
</dbReference>
<keyword evidence="7" id="KW-1185">Reference proteome</keyword>
<comment type="similarity">
    <text evidence="3">Belongs to the D-isomer specific 2-hydroxyacid dehydrogenase family.</text>
</comment>
<dbReference type="InterPro" id="IPR050223">
    <property type="entry name" value="D-isomer_2-hydroxyacid_DH"/>
</dbReference>
<dbReference type="Gene3D" id="3.40.50.720">
    <property type="entry name" value="NAD(P)-binding Rossmann-like Domain"/>
    <property type="match status" value="2"/>
</dbReference>